<gene>
    <name evidence="16" type="ORF">PHYEVI_LOCUS6778</name>
</gene>
<keyword evidence="3" id="KW-0329">Glyoxylate bypass</keyword>
<comment type="cofactor">
    <cofactor evidence="10 13">
        <name>Mg(2+)</name>
        <dbReference type="ChEBI" id="CHEBI:18420"/>
    </cofactor>
    <cofactor evidence="10 13">
        <name>Mn(2+)</name>
        <dbReference type="ChEBI" id="CHEBI:29035"/>
    </cofactor>
    <text evidence="10 13">Binds 1 Mg(2+) or Mn(2+) ion per subunit.</text>
</comment>
<dbReference type="Pfam" id="PF00180">
    <property type="entry name" value="Iso_dh"/>
    <property type="match status" value="1"/>
</dbReference>
<evidence type="ECO:0000256" key="12">
    <source>
        <dbReference type="PIRSR" id="PIRSR000108-2"/>
    </source>
</evidence>
<keyword evidence="17" id="KW-1185">Reference proteome</keyword>
<evidence type="ECO:0000256" key="5">
    <source>
        <dbReference type="ARBA" id="ARBA00022723"/>
    </source>
</evidence>
<dbReference type="NCBIfam" id="TIGR00127">
    <property type="entry name" value="nadp_idh_euk"/>
    <property type="match status" value="1"/>
</dbReference>
<keyword evidence="7 10" id="KW-0521">NADP</keyword>
<evidence type="ECO:0000256" key="9">
    <source>
        <dbReference type="ARBA" id="ARBA00023211"/>
    </source>
</evidence>
<dbReference type="PIRSF" id="PIRSF000108">
    <property type="entry name" value="IDH_NADP"/>
    <property type="match status" value="1"/>
</dbReference>
<evidence type="ECO:0000256" key="14">
    <source>
        <dbReference type="PIRSR" id="PIRSR000108-4"/>
    </source>
</evidence>
<feature type="binding site" evidence="14">
    <location>
        <position position="360"/>
    </location>
    <ligand>
        <name>NADP(+)</name>
        <dbReference type="ChEBI" id="CHEBI:58349"/>
    </ligand>
</feature>
<feature type="binding site" evidence="12">
    <location>
        <position position="111"/>
    </location>
    <ligand>
        <name>D-threo-isocitrate</name>
        <dbReference type="ChEBI" id="CHEBI:15562"/>
    </ligand>
</feature>
<reference evidence="16" key="1">
    <citation type="submission" date="2022-01" db="EMBL/GenBank/DDBJ databases">
        <authorList>
            <person name="King R."/>
        </authorList>
    </citation>
    <scope>NUCLEOTIDE SEQUENCE</scope>
</reference>
<comment type="similarity">
    <text evidence="2 10">Belongs to the isocitrate and isopropylmalate dehydrogenases family.</text>
</comment>
<feature type="binding site" evidence="12">
    <location>
        <begin position="128"/>
        <end position="134"/>
    </location>
    <ligand>
        <name>D-threo-isocitrate</name>
        <dbReference type="ChEBI" id="CHEBI:15562"/>
    </ligand>
</feature>
<evidence type="ECO:0000313" key="16">
    <source>
        <dbReference type="EMBL" id="CAG9860425.1"/>
    </source>
</evidence>
<dbReference type="FunFam" id="3.40.718.10:FF:000002">
    <property type="entry name" value="Isocitrate dehydrogenase [NADP]"/>
    <property type="match status" value="1"/>
</dbReference>
<dbReference type="GO" id="GO:0006102">
    <property type="term" value="P:isocitrate metabolic process"/>
    <property type="evidence" value="ECO:0007669"/>
    <property type="project" value="InterPro"/>
</dbReference>
<comment type="cofactor">
    <cofactor evidence="1">
        <name>Mn(2+)</name>
        <dbReference type="ChEBI" id="CHEBI:29035"/>
    </cofactor>
</comment>
<protein>
    <recommendedName>
        <fullName evidence="10">Isocitrate dehydrogenase [NADP]</fullName>
        <ecNumber evidence="10">1.1.1.42</ecNumber>
    </recommendedName>
</protein>
<feature type="binding site" evidence="12">
    <location>
        <position position="143"/>
    </location>
    <ligand>
        <name>D-threo-isocitrate</name>
        <dbReference type="ChEBI" id="CHEBI:15562"/>
    </ligand>
</feature>
<evidence type="ECO:0000313" key="17">
    <source>
        <dbReference type="Proteomes" id="UP001153712"/>
    </source>
</evidence>
<feature type="binding site" evidence="14">
    <location>
        <begin position="342"/>
        <end position="347"/>
    </location>
    <ligand>
        <name>NADP(+)</name>
        <dbReference type="ChEBI" id="CHEBI:58349"/>
    </ligand>
</feature>
<feature type="binding site" evidence="14">
    <location>
        <position position="116"/>
    </location>
    <ligand>
        <name>NADP(+)</name>
        <dbReference type="ChEBI" id="CHEBI:58349"/>
    </ligand>
</feature>
<organism evidence="16 17">
    <name type="scientific">Phyllotreta striolata</name>
    <name type="common">Striped flea beetle</name>
    <name type="synonym">Crioceris striolata</name>
    <dbReference type="NCBI Taxonomy" id="444603"/>
    <lineage>
        <taxon>Eukaryota</taxon>
        <taxon>Metazoa</taxon>
        <taxon>Ecdysozoa</taxon>
        <taxon>Arthropoda</taxon>
        <taxon>Hexapoda</taxon>
        <taxon>Insecta</taxon>
        <taxon>Pterygota</taxon>
        <taxon>Neoptera</taxon>
        <taxon>Endopterygota</taxon>
        <taxon>Coleoptera</taxon>
        <taxon>Polyphaga</taxon>
        <taxon>Cucujiformia</taxon>
        <taxon>Chrysomeloidea</taxon>
        <taxon>Chrysomelidae</taxon>
        <taxon>Galerucinae</taxon>
        <taxon>Alticini</taxon>
        <taxon>Phyllotreta</taxon>
    </lineage>
</organism>
<dbReference type="GO" id="GO:0004450">
    <property type="term" value="F:isocitrate dehydrogenase (NADP+) activity"/>
    <property type="evidence" value="ECO:0007669"/>
    <property type="project" value="UniProtKB-EC"/>
</dbReference>
<dbReference type="GO" id="GO:0006097">
    <property type="term" value="P:glyoxylate cycle"/>
    <property type="evidence" value="ECO:0007669"/>
    <property type="project" value="UniProtKB-KW"/>
</dbReference>
<feature type="site" description="Critical for catalysis" evidence="11">
    <location>
        <position position="244"/>
    </location>
</feature>
<proteinExistence type="inferred from homology"/>
<evidence type="ECO:0000256" key="13">
    <source>
        <dbReference type="PIRSR" id="PIRSR000108-3"/>
    </source>
</evidence>
<evidence type="ECO:0000256" key="8">
    <source>
        <dbReference type="ARBA" id="ARBA00023002"/>
    </source>
</evidence>
<dbReference type="PANTHER" id="PTHR11822:SF21">
    <property type="entry name" value="ISOCITRATE DEHYDROGENASE [NADP], MITOCHONDRIAL"/>
    <property type="match status" value="1"/>
</dbReference>
<evidence type="ECO:0000256" key="11">
    <source>
        <dbReference type="PIRSR" id="PIRSR000108-1"/>
    </source>
</evidence>
<dbReference type="SUPFAM" id="SSF53659">
    <property type="entry name" value="Isocitrate/Isopropylmalate dehydrogenase-like"/>
    <property type="match status" value="1"/>
</dbReference>
<dbReference type="EMBL" id="OU900096">
    <property type="protein sequence ID" value="CAG9860425.1"/>
    <property type="molecule type" value="Genomic_DNA"/>
</dbReference>
<dbReference type="GO" id="GO:0051287">
    <property type="term" value="F:NAD binding"/>
    <property type="evidence" value="ECO:0007669"/>
    <property type="project" value="InterPro"/>
</dbReference>
<evidence type="ECO:0000256" key="4">
    <source>
        <dbReference type="ARBA" id="ARBA00022532"/>
    </source>
</evidence>
<dbReference type="InterPro" id="IPR019818">
    <property type="entry name" value="IsoCit/isopropylmalate_DH_CS"/>
</dbReference>
<keyword evidence="4 10" id="KW-0816">Tricarboxylic acid cycle</keyword>
<dbReference type="Proteomes" id="UP001153712">
    <property type="component" value="Chromosome 3"/>
</dbReference>
<evidence type="ECO:0000256" key="3">
    <source>
        <dbReference type="ARBA" id="ARBA00022435"/>
    </source>
</evidence>
<dbReference type="PROSITE" id="PS00470">
    <property type="entry name" value="IDH_IMDH"/>
    <property type="match status" value="1"/>
</dbReference>
<evidence type="ECO:0000256" key="2">
    <source>
        <dbReference type="ARBA" id="ARBA00007769"/>
    </source>
</evidence>
<sequence length="441" mass="49393">MAGTATKICKNLIKTSVSNGCLSSVAPVQNRSYGTKRIRAKNPVVEMDGDEMTRIIWHKIKESLILPYVDVECLYYDLGLPYRDQTNDQVTIDAAQAILKHNVGIKCATITPDEQRVEEFKLKKMWLSPNGTIRNILGGTVFREPILCKNIPRLIPGWTRPMIIGRHAHGDQYKAVDLVIDKPGKVFLEYVPDSGATKRLDVFAYKGGGVALAMYNTDESITAFAHSSFQVALQKGWPLYLSTKNTILKKYDGRFKDIFQEVYEKTYKPQFEAKKIWYEHRLIDDMVAQAIKSSGGFVWACKNYDGDVQSDIVAQGYGSLGMMTSVLMCPDGKTMESEAAHGTVTRHYREHQKGNPTSTNPIASIFAWTRGLSHRGKLDDTPELMKFADRVERACIDTVESGKMTKDLAASIHGLANLKEGMYLNTQDFLDAIAEQLKKTA</sequence>
<dbReference type="Gene3D" id="3.40.718.10">
    <property type="entry name" value="Isopropylmalate Dehydrogenase"/>
    <property type="match status" value="1"/>
</dbReference>
<dbReference type="NCBIfam" id="NF006156">
    <property type="entry name" value="PRK08299.1"/>
    <property type="match status" value="1"/>
</dbReference>
<feature type="binding site" evidence="13">
    <location>
        <position position="284"/>
    </location>
    <ligand>
        <name>Mn(2+)</name>
        <dbReference type="ChEBI" id="CHEBI:29035"/>
    </ligand>
</feature>
<comment type="catalytic activity">
    <reaction evidence="10">
        <text>D-threo-isocitrate + NADP(+) = 2-oxoglutarate + CO2 + NADPH</text>
        <dbReference type="Rhea" id="RHEA:19629"/>
        <dbReference type="ChEBI" id="CHEBI:15562"/>
        <dbReference type="ChEBI" id="CHEBI:16526"/>
        <dbReference type="ChEBI" id="CHEBI:16810"/>
        <dbReference type="ChEBI" id="CHEBI:57783"/>
        <dbReference type="ChEBI" id="CHEBI:58349"/>
        <dbReference type="EC" id="1.1.1.42"/>
    </reaction>
</comment>
<dbReference type="SMART" id="SM01329">
    <property type="entry name" value="Iso_dh"/>
    <property type="match status" value="1"/>
</dbReference>
<evidence type="ECO:0000256" key="1">
    <source>
        <dbReference type="ARBA" id="ARBA00001936"/>
    </source>
</evidence>
<dbReference type="OrthoDB" id="248923at2759"/>
<keyword evidence="8 10" id="KW-0560">Oxidoreductase</keyword>
<dbReference type="EC" id="1.1.1.42" evidence="10"/>
<evidence type="ECO:0000256" key="7">
    <source>
        <dbReference type="ARBA" id="ARBA00022857"/>
    </source>
</evidence>
<feature type="site" description="Critical for catalysis" evidence="11">
    <location>
        <position position="173"/>
    </location>
</feature>
<dbReference type="PANTHER" id="PTHR11822">
    <property type="entry name" value="NADP-SPECIFIC ISOCITRATE DEHYDROGENASE"/>
    <property type="match status" value="1"/>
</dbReference>
<dbReference type="GO" id="GO:0006739">
    <property type="term" value="P:NADP+ metabolic process"/>
    <property type="evidence" value="ECO:0007669"/>
    <property type="project" value="TreeGrafter"/>
</dbReference>
<evidence type="ECO:0000256" key="10">
    <source>
        <dbReference type="PIRNR" id="PIRNR000108"/>
    </source>
</evidence>
<dbReference type="AlphaFoldDB" id="A0A9N9TSI4"/>
<dbReference type="InterPro" id="IPR004790">
    <property type="entry name" value="Isocitrate_DH_NADP"/>
</dbReference>
<feature type="binding site" evidence="14">
    <location>
        <position position="292"/>
    </location>
    <ligand>
        <name>NADP(+)</name>
        <dbReference type="ChEBI" id="CHEBI:58349"/>
    </ligand>
</feature>
<evidence type="ECO:0000256" key="6">
    <source>
        <dbReference type="ARBA" id="ARBA00022842"/>
    </source>
</evidence>
<name>A0A9N9TSI4_PHYSR</name>
<feature type="binding site" evidence="14">
    <location>
        <begin position="109"/>
        <end position="111"/>
    </location>
    <ligand>
        <name>NADP(+)</name>
        <dbReference type="ChEBI" id="CHEBI:58349"/>
    </ligand>
</feature>
<dbReference type="GO" id="GO:0000287">
    <property type="term" value="F:magnesium ion binding"/>
    <property type="evidence" value="ECO:0007669"/>
    <property type="project" value="InterPro"/>
</dbReference>
<evidence type="ECO:0000259" key="15">
    <source>
        <dbReference type="SMART" id="SM01329"/>
    </source>
</evidence>
<keyword evidence="6 10" id="KW-0460">Magnesium</keyword>
<dbReference type="GO" id="GO:0005739">
    <property type="term" value="C:mitochondrion"/>
    <property type="evidence" value="ECO:0007669"/>
    <property type="project" value="TreeGrafter"/>
</dbReference>
<keyword evidence="5 10" id="KW-0479">Metal-binding</keyword>
<feature type="binding site" evidence="12">
    <location>
        <position position="166"/>
    </location>
    <ligand>
        <name>D-threo-isocitrate</name>
        <dbReference type="ChEBI" id="CHEBI:15562"/>
    </ligand>
</feature>
<accession>A0A9N9TSI4</accession>
<dbReference type="GO" id="GO:0006099">
    <property type="term" value="P:tricarboxylic acid cycle"/>
    <property type="evidence" value="ECO:0007669"/>
    <property type="project" value="UniProtKB-KW"/>
</dbReference>
<feature type="domain" description="Isopropylmalate dehydrogenase-like" evidence="15">
    <location>
        <begin position="43"/>
        <end position="433"/>
    </location>
</feature>
<feature type="binding site" evidence="13">
    <location>
        <position position="307"/>
    </location>
    <ligand>
        <name>Mn(2+)</name>
        <dbReference type="ChEBI" id="CHEBI:29035"/>
    </ligand>
</feature>
<keyword evidence="9 10" id="KW-0464">Manganese</keyword>
<dbReference type="InterPro" id="IPR024084">
    <property type="entry name" value="IsoPropMal-DH-like_dom"/>
</dbReference>